<accession>A0A644WMU8</accession>
<comment type="caution">
    <text evidence="1">The sequence shown here is derived from an EMBL/GenBank/DDBJ whole genome shotgun (WGS) entry which is preliminary data.</text>
</comment>
<evidence type="ECO:0008006" key="2">
    <source>
        <dbReference type="Google" id="ProtNLM"/>
    </source>
</evidence>
<dbReference type="InterPro" id="IPR010697">
    <property type="entry name" value="YspA"/>
</dbReference>
<dbReference type="AlphaFoldDB" id="A0A644WMU8"/>
<gene>
    <name evidence="1" type="ORF">SDC9_49811</name>
</gene>
<dbReference type="Gene3D" id="3.40.50.450">
    <property type="match status" value="1"/>
</dbReference>
<evidence type="ECO:0000313" key="1">
    <source>
        <dbReference type="EMBL" id="MPM03544.1"/>
    </source>
</evidence>
<organism evidence="1">
    <name type="scientific">bioreactor metagenome</name>
    <dbReference type="NCBI Taxonomy" id="1076179"/>
    <lineage>
        <taxon>unclassified sequences</taxon>
        <taxon>metagenomes</taxon>
        <taxon>ecological metagenomes</taxon>
    </lineage>
</organism>
<dbReference type="SUPFAM" id="SSF102405">
    <property type="entry name" value="MCP/YpsA-like"/>
    <property type="match status" value="1"/>
</dbReference>
<reference evidence="1" key="1">
    <citation type="submission" date="2019-08" db="EMBL/GenBank/DDBJ databases">
        <authorList>
            <person name="Kucharzyk K."/>
            <person name="Murdoch R.W."/>
            <person name="Higgins S."/>
            <person name="Loffler F."/>
        </authorList>
    </citation>
    <scope>NUCLEOTIDE SEQUENCE</scope>
</reference>
<sequence>MLVSVLSKPKYFFLSLDKNQSGWLLPWTNRNFSIPVLPSAQTYFITMKSGSDIIMSGIEKTCTIIGMRPCKLPGNLDQSNLVSKIDFELRRSIFLGYRTFQTGMALGIDIWSAELVLKLRKEFPGIRLCCCLPCETQAERWPNAWREKYFDTLAESDDVICLQTQYSAGCMQRRNHFMIDGSTRLIAVYDGTSGGEAAQAIQYAKQLETETVLVNPLDFVRETDYPVRVLKG</sequence>
<dbReference type="Pfam" id="PF06908">
    <property type="entry name" value="YpsA"/>
    <property type="match status" value="1"/>
</dbReference>
<dbReference type="PANTHER" id="PTHR38440">
    <property type="entry name" value="UPF0398 PROTEIN YPSA"/>
    <property type="match status" value="1"/>
</dbReference>
<proteinExistence type="predicted"/>
<dbReference type="PANTHER" id="PTHR38440:SF1">
    <property type="entry name" value="UPF0398 PROTEIN SPR0331"/>
    <property type="match status" value="1"/>
</dbReference>
<dbReference type="EMBL" id="VSSQ01000962">
    <property type="protein sequence ID" value="MPM03544.1"/>
    <property type="molecule type" value="Genomic_DNA"/>
</dbReference>
<name>A0A644WMU8_9ZZZZ</name>
<protein>
    <recommendedName>
        <fullName evidence="2">DUF1273 domain-containing protein</fullName>
    </recommendedName>
</protein>